<organism evidence="1 2">
    <name type="scientific">Paraburkholderia sejongensis</name>
    <dbReference type="NCBI Taxonomy" id="2886946"/>
    <lineage>
        <taxon>Bacteria</taxon>
        <taxon>Pseudomonadati</taxon>
        <taxon>Pseudomonadota</taxon>
        <taxon>Betaproteobacteria</taxon>
        <taxon>Burkholderiales</taxon>
        <taxon>Burkholderiaceae</taxon>
        <taxon>Paraburkholderia</taxon>
    </lineage>
</organism>
<sequence>MILYTVGMGLYEVKRALLEQVDGSSLKLPRFFSTSEQLIAFLSNAPGVKFALSAVGTATVADDLLSNTAADAYGPQFGDVLCGLILYDGTKKQVLTVGTYVGSDVNRIFGG</sequence>
<evidence type="ECO:0000313" key="2">
    <source>
        <dbReference type="Proteomes" id="UP001431019"/>
    </source>
</evidence>
<gene>
    <name evidence="1" type="ORF">LJ656_23855</name>
</gene>
<name>A0ABS8K0E3_9BURK</name>
<protein>
    <submittedName>
        <fullName evidence="1">Uncharacterized protein</fullName>
    </submittedName>
</protein>
<comment type="caution">
    <text evidence="1">The sequence shown here is derived from an EMBL/GenBank/DDBJ whole genome shotgun (WGS) entry which is preliminary data.</text>
</comment>
<dbReference type="EMBL" id="JAJITD010000013">
    <property type="protein sequence ID" value="MCC8395620.1"/>
    <property type="molecule type" value="Genomic_DNA"/>
</dbReference>
<reference evidence="1 2" key="1">
    <citation type="submission" date="2021-11" db="EMBL/GenBank/DDBJ databases">
        <authorList>
            <person name="Oh E.-T."/>
            <person name="Kim S.-B."/>
        </authorList>
    </citation>
    <scope>NUCLEOTIDE SEQUENCE [LARGE SCALE GENOMIC DNA]</scope>
    <source>
        <strain evidence="1 2">MMS20-SJTR3</strain>
    </source>
</reference>
<proteinExistence type="predicted"/>
<evidence type="ECO:0000313" key="1">
    <source>
        <dbReference type="EMBL" id="MCC8395620.1"/>
    </source>
</evidence>
<keyword evidence="2" id="KW-1185">Reference proteome</keyword>
<dbReference type="RefSeq" id="WP_230511984.1">
    <property type="nucleotide sequence ID" value="NZ_JAJITD010000013.1"/>
</dbReference>
<accession>A0ABS8K0E3</accession>
<dbReference type="Proteomes" id="UP001431019">
    <property type="component" value="Unassembled WGS sequence"/>
</dbReference>